<sequence length="114" mass="12326">MALESSVLNAEASGTAVLTEEGSCSTSPPFRGGAQVRHLEELGDGNIIAPKKFAKLDPAALRKGGKPTWHTPRWTARDGRPPALLPPWQRAAGPPCRPYRGRQAWPPIKPSRLL</sequence>
<name>Q6YYH2_ORYSJ</name>
<feature type="region of interest" description="Disordered" evidence="1">
    <location>
        <begin position="61"/>
        <end position="114"/>
    </location>
</feature>
<evidence type="ECO:0000313" key="3">
    <source>
        <dbReference type="Proteomes" id="UP000000763"/>
    </source>
</evidence>
<accession>Q6YYH2</accession>
<organism evidence="2 3">
    <name type="scientific">Oryza sativa subsp. japonica</name>
    <name type="common">Rice</name>
    <dbReference type="NCBI Taxonomy" id="39947"/>
    <lineage>
        <taxon>Eukaryota</taxon>
        <taxon>Viridiplantae</taxon>
        <taxon>Streptophyta</taxon>
        <taxon>Embryophyta</taxon>
        <taxon>Tracheophyta</taxon>
        <taxon>Spermatophyta</taxon>
        <taxon>Magnoliopsida</taxon>
        <taxon>Liliopsida</taxon>
        <taxon>Poales</taxon>
        <taxon>Poaceae</taxon>
        <taxon>BOP clade</taxon>
        <taxon>Oryzoideae</taxon>
        <taxon>Oryzeae</taxon>
        <taxon>Oryzinae</taxon>
        <taxon>Oryza</taxon>
        <taxon>Oryza sativa</taxon>
    </lineage>
</organism>
<dbReference type="Proteomes" id="UP000000763">
    <property type="component" value="Chromosome 2"/>
</dbReference>
<evidence type="ECO:0000256" key="1">
    <source>
        <dbReference type="SAM" id="MobiDB-lite"/>
    </source>
</evidence>
<evidence type="ECO:0000313" key="2">
    <source>
        <dbReference type="EMBL" id="BAD16256.1"/>
    </source>
</evidence>
<reference evidence="3" key="1">
    <citation type="journal article" date="2005" name="Nature">
        <title>The map-based sequence of the rice genome.</title>
        <authorList>
            <consortium name="International rice genome sequencing project (IRGSP)"/>
            <person name="Matsumoto T."/>
            <person name="Wu J."/>
            <person name="Kanamori H."/>
            <person name="Katayose Y."/>
            <person name="Fujisawa M."/>
            <person name="Namiki N."/>
            <person name="Mizuno H."/>
            <person name="Yamamoto K."/>
            <person name="Antonio B.A."/>
            <person name="Baba T."/>
            <person name="Sakata K."/>
            <person name="Nagamura Y."/>
            <person name="Aoki H."/>
            <person name="Arikawa K."/>
            <person name="Arita K."/>
            <person name="Bito T."/>
            <person name="Chiden Y."/>
            <person name="Fujitsuka N."/>
            <person name="Fukunaka R."/>
            <person name="Hamada M."/>
            <person name="Harada C."/>
            <person name="Hayashi A."/>
            <person name="Hijishita S."/>
            <person name="Honda M."/>
            <person name="Hosokawa S."/>
            <person name="Ichikawa Y."/>
            <person name="Idonuma A."/>
            <person name="Iijima M."/>
            <person name="Ikeda M."/>
            <person name="Ikeno M."/>
            <person name="Ito K."/>
            <person name="Ito S."/>
            <person name="Ito T."/>
            <person name="Ito Y."/>
            <person name="Ito Y."/>
            <person name="Iwabuchi A."/>
            <person name="Kamiya K."/>
            <person name="Karasawa W."/>
            <person name="Kurita K."/>
            <person name="Katagiri S."/>
            <person name="Kikuta A."/>
            <person name="Kobayashi H."/>
            <person name="Kobayashi N."/>
            <person name="Machita K."/>
            <person name="Maehara T."/>
            <person name="Masukawa M."/>
            <person name="Mizubayashi T."/>
            <person name="Mukai Y."/>
            <person name="Nagasaki H."/>
            <person name="Nagata Y."/>
            <person name="Naito S."/>
            <person name="Nakashima M."/>
            <person name="Nakama Y."/>
            <person name="Nakamichi Y."/>
            <person name="Nakamura M."/>
            <person name="Meguro A."/>
            <person name="Negishi M."/>
            <person name="Ohta I."/>
            <person name="Ohta T."/>
            <person name="Okamoto M."/>
            <person name="Ono N."/>
            <person name="Saji S."/>
            <person name="Sakaguchi M."/>
            <person name="Sakai K."/>
            <person name="Shibata M."/>
            <person name="Shimokawa T."/>
            <person name="Song J."/>
            <person name="Takazaki Y."/>
            <person name="Terasawa K."/>
            <person name="Tsugane M."/>
            <person name="Tsuji K."/>
            <person name="Ueda S."/>
            <person name="Waki K."/>
            <person name="Yamagata H."/>
            <person name="Yamamoto M."/>
            <person name="Yamamoto S."/>
            <person name="Yamane H."/>
            <person name="Yoshiki S."/>
            <person name="Yoshihara R."/>
            <person name="Yukawa K."/>
            <person name="Zhong H."/>
            <person name="Yano M."/>
            <person name="Yuan Q."/>
            <person name="Ouyang S."/>
            <person name="Liu J."/>
            <person name="Jones K.M."/>
            <person name="Gansberger K."/>
            <person name="Moffat K."/>
            <person name="Hill J."/>
            <person name="Bera J."/>
            <person name="Fadrosh D."/>
            <person name="Jin S."/>
            <person name="Johri S."/>
            <person name="Kim M."/>
            <person name="Overton L."/>
            <person name="Reardon M."/>
            <person name="Tsitrin T."/>
            <person name="Vuong H."/>
            <person name="Weaver B."/>
            <person name="Ciecko A."/>
            <person name="Tallon L."/>
            <person name="Jackson J."/>
            <person name="Pai G."/>
            <person name="Aken S.V."/>
            <person name="Utterback T."/>
            <person name="Reidmuller S."/>
            <person name="Feldblyum T."/>
            <person name="Hsiao J."/>
            <person name="Zismann V."/>
            <person name="Iobst S."/>
            <person name="de Vazeille A.R."/>
            <person name="Buell C.R."/>
            <person name="Ying K."/>
            <person name="Li Y."/>
            <person name="Lu T."/>
            <person name="Huang Y."/>
            <person name="Zhao Q."/>
            <person name="Feng Q."/>
            <person name="Zhang L."/>
            <person name="Zhu J."/>
            <person name="Weng Q."/>
            <person name="Mu J."/>
            <person name="Lu Y."/>
            <person name="Fan D."/>
            <person name="Liu Y."/>
            <person name="Guan J."/>
            <person name="Zhang Y."/>
            <person name="Yu S."/>
            <person name="Liu X."/>
            <person name="Zhang Y."/>
            <person name="Hong G."/>
            <person name="Han B."/>
            <person name="Choisne N."/>
            <person name="Demange N."/>
            <person name="Orjeda G."/>
            <person name="Samain S."/>
            <person name="Cattolico L."/>
            <person name="Pelletier E."/>
            <person name="Couloux A."/>
            <person name="Segurens B."/>
            <person name="Wincker P."/>
            <person name="D'Hont A."/>
            <person name="Scarpelli C."/>
            <person name="Weissenbach J."/>
            <person name="Salanoubat M."/>
            <person name="Quetier F."/>
            <person name="Yu Y."/>
            <person name="Kim H.R."/>
            <person name="Rambo T."/>
            <person name="Currie J."/>
            <person name="Collura K."/>
            <person name="Luo M."/>
            <person name="Yang T."/>
            <person name="Ammiraju J.S.S."/>
            <person name="Engler F."/>
            <person name="Soderlund C."/>
            <person name="Wing R.A."/>
            <person name="Palmer L.E."/>
            <person name="de la Bastide M."/>
            <person name="Spiegel L."/>
            <person name="Nascimento L."/>
            <person name="Zutavern T."/>
            <person name="O'Shaughnessy A."/>
            <person name="Dike S."/>
            <person name="Dedhia N."/>
            <person name="Preston R."/>
            <person name="Balija V."/>
            <person name="McCombie W.R."/>
            <person name="Chow T."/>
            <person name="Chen H."/>
            <person name="Chung M."/>
            <person name="Chen C."/>
            <person name="Shaw J."/>
            <person name="Wu H."/>
            <person name="Hsiao K."/>
            <person name="Chao Y."/>
            <person name="Chu M."/>
            <person name="Cheng C."/>
            <person name="Hour A."/>
            <person name="Lee P."/>
            <person name="Lin S."/>
            <person name="Lin Y."/>
            <person name="Liou J."/>
            <person name="Liu S."/>
            <person name="Hsing Y."/>
            <person name="Raghuvanshi S."/>
            <person name="Mohanty A."/>
            <person name="Bharti A.K."/>
            <person name="Gaur A."/>
            <person name="Gupta V."/>
            <person name="Kumar D."/>
            <person name="Ravi V."/>
            <person name="Vij S."/>
            <person name="Kapur A."/>
            <person name="Khurana P."/>
            <person name="Khurana P."/>
            <person name="Khurana J.P."/>
            <person name="Tyagi A.K."/>
            <person name="Gaikwad K."/>
            <person name="Singh A."/>
            <person name="Dalal V."/>
            <person name="Srivastava S."/>
            <person name="Dixit A."/>
            <person name="Pal A.K."/>
            <person name="Ghazi I.A."/>
            <person name="Yadav M."/>
            <person name="Pandit A."/>
            <person name="Bhargava A."/>
            <person name="Sureshbabu K."/>
            <person name="Batra K."/>
            <person name="Sharma T.R."/>
            <person name="Mohapatra T."/>
            <person name="Singh N.K."/>
            <person name="Messing J."/>
            <person name="Nelson A.B."/>
            <person name="Fuks G."/>
            <person name="Kavchok S."/>
            <person name="Keizer G."/>
            <person name="Linton E."/>
            <person name="Llaca V."/>
            <person name="Song R."/>
            <person name="Tanyolac B."/>
            <person name="Young S."/>
            <person name="Ho-Il K."/>
            <person name="Hahn J.H."/>
            <person name="Sangsakoo G."/>
            <person name="Vanavichit A."/>
            <person name="de Mattos Luiz.A.T."/>
            <person name="Zimmer P.D."/>
            <person name="Malone G."/>
            <person name="Dellagostin O."/>
            <person name="de Oliveira A.C."/>
            <person name="Bevan M."/>
            <person name="Bancroft I."/>
            <person name="Minx P."/>
            <person name="Cordum H."/>
            <person name="Wilson R."/>
            <person name="Cheng Z."/>
            <person name="Jin W."/>
            <person name="Jiang J."/>
            <person name="Leong S.A."/>
            <person name="Iwama H."/>
            <person name="Gojobori T."/>
            <person name="Itoh T."/>
            <person name="Niimura Y."/>
            <person name="Fujii Y."/>
            <person name="Habara T."/>
            <person name="Sakai H."/>
            <person name="Sato Y."/>
            <person name="Wilson G."/>
            <person name="Kumar K."/>
            <person name="McCouch S."/>
            <person name="Juretic N."/>
            <person name="Hoen D."/>
            <person name="Wright S."/>
            <person name="Bruskiewich R."/>
            <person name="Bureau T."/>
            <person name="Miyao A."/>
            <person name="Hirochika H."/>
            <person name="Nishikawa T."/>
            <person name="Kadowaki K."/>
            <person name="Sugiura M."/>
            <person name="Burr B."/>
            <person name="Sasaki T."/>
        </authorList>
    </citation>
    <scope>NUCLEOTIDE SEQUENCE [LARGE SCALE GENOMIC DNA]</scope>
    <source>
        <strain evidence="3">cv. Nipponbare</strain>
    </source>
</reference>
<reference evidence="3" key="2">
    <citation type="journal article" date="2008" name="Nucleic Acids Res.">
        <title>The rice annotation project database (RAP-DB): 2008 update.</title>
        <authorList>
            <consortium name="The rice annotation project (RAP)"/>
        </authorList>
    </citation>
    <scope>GENOME REANNOTATION</scope>
    <source>
        <strain evidence="3">cv. Nipponbare</strain>
    </source>
</reference>
<protein>
    <submittedName>
        <fullName evidence="2">Uncharacterized protein</fullName>
    </submittedName>
</protein>
<gene>
    <name evidence="2" type="primary">OSJNBa0051E21.13</name>
</gene>
<proteinExistence type="predicted"/>
<dbReference type="AlphaFoldDB" id="Q6YYH2"/>
<dbReference type="EMBL" id="AP005611">
    <property type="protein sequence ID" value="BAD16256.1"/>
    <property type="molecule type" value="Genomic_DNA"/>
</dbReference>